<organism evidence="1 2">
    <name type="scientific">Vespula maculifrons</name>
    <name type="common">Eastern yellow jacket</name>
    <name type="synonym">Wasp</name>
    <dbReference type="NCBI Taxonomy" id="7453"/>
    <lineage>
        <taxon>Eukaryota</taxon>
        <taxon>Metazoa</taxon>
        <taxon>Ecdysozoa</taxon>
        <taxon>Arthropoda</taxon>
        <taxon>Hexapoda</taxon>
        <taxon>Insecta</taxon>
        <taxon>Pterygota</taxon>
        <taxon>Neoptera</taxon>
        <taxon>Endopterygota</taxon>
        <taxon>Hymenoptera</taxon>
        <taxon>Apocrita</taxon>
        <taxon>Aculeata</taxon>
        <taxon>Vespoidea</taxon>
        <taxon>Vespidae</taxon>
        <taxon>Vespinae</taxon>
        <taxon>Vespula</taxon>
    </lineage>
</organism>
<gene>
    <name evidence="1" type="ORF">V1477_000192</name>
</gene>
<keyword evidence="2" id="KW-1185">Reference proteome</keyword>
<evidence type="ECO:0000313" key="1">
    <source>
        <dbReference type="EMBL" id="KAL2751034.1"/>
    </source>
</evidence>
<protein>
    <submittedName>
        <fullName evidence="1">Uncharacterized protein</fullName>
    </submittedName>
</protein>
<reference evidence="1 2" key="1">
    <citation type="journal article" date="2024" name="Ann. Entomol. Soc. Am.">
        <title>Genomic analyses of the southern and eastern yellowjacket wasps (Hymenoptera: Vespidae) reveal evolutionary signatures of social life.</title>
        <authorList>
            <person name="Catto M.A."/>
            <person name="Caine P.B."/>
            <person name="Orr S.E."/>
            <person name="Hunt B.G."/>
            <person name="Goodisman M.A.D."/>
        </authorList>
    </citation>
    <scope>NUCLEOTIDE SEQUENCE [LARGE SCALE GENOMIC DNA]</scope>
    <source>
        <strain evidence="1">232</strain>
        <tissue evidence="1">Head and thorax</tissue>
    </source>
</reference>
<name>A0ABD2D273_VESMC</name>
<dbReference type="AlphaFoldDB" id="A0ABD2D273"/>
<accession>A0ABD2D273</accession>
<sequence>MTLSYKGRYYCCHQGHRCEPLGVFPPTQIEFLVLSNSIGLVKNNSMKIEIQMAEETAPKYFLGILLTDKNSSKTKNSSRDAGA</sequence>
<proteinExistence type="predicted"/>
<comment type="caution">
    <text evidence="1">The sequence shown here is derived from an EMBL/GenBank/DDBJ whole genome shotgun (WGS) entry which is preliminary data.</text>
</comment>
<dbReference type="EMBL" id="JAYRBN010000007">
    <property type="protein sequence ID" value="KAL2751034.1"/>
    <property type="molecule type" value="Genomic_DNA"/>
</dbReference>
<dbReference type="Proteomes" id="UP001607303">
    <property type="component" value="Unassembled WGS sequence"/>
</dbReference>
<evidence type="ECO:0000313" key="2">
    <source>
        <dbReference type="Proteomes" id="UP001607303"/>
    </source>
</evidence>